<reference evidence="2 3" key="1">
    <citation type="journal article" date="2016" name="Mol. Biol. Evol.">
        <title>Comparative Genomics of Early-Diverging Mushroom-Forming Fungi Provides Insights into the Origins of Lignocellulose Decay Capabilities.</title>
        <authorList>
            <person name="Nagy L.G."/>
            <person name="Riley R."/>
            <person name="Tritt A."/>
            <person name="Adam C."/>
            <person name="Daum C."/>
            <person name="Floudas D."/>
            <person name="Sun H."/>
            <person name="Yadav J.S."/>
            <person name="Pangilinan J."/>
            <person name="Larsson K.H."/>
            <person name="Matsuura K."/>
            <person name="Barry K."/>
            <person name="Labutti K."/>
            <person name="Kuo R."/>
            <person name="Ohm R.A."/>
            <person name="Bhattacharya S.S."/>
            <person name="Shirouzu T."/>
            <person name="Yoshinaga Y."/>
            <person name="Martin F.M."/>
            <person name="Grigoriev I.V."/>
            <person name="Hibbett D.S."/>
        </authorList>
    </citation>
    <scope>NUCLEOTIDE SEQUENCE [LARGE SCALE GENOMIC DNA]</scope>
    <source>
        <strain evidence="2 3">HHB14362 ss-1</strain>
    </source>
</reference>
<feature type="region of interest" description="Disordered" evidence="1">
    <location>
        <begin position="1"/>
        <end position="31"/>
    </location>
</feature>
<sequence>MTPQTLRGCARGGSMLGSVPEMDADSTPAAEPLQKYSPEQVEEENILMVWSCGRTRLSGVEYRNGSTNMNRDKLKFRCRAITEKAATVLSKPVVARAARKSPIWEPAPPPELELLSARFRGTKGVGRRLRASDRVFEEDGDDDDDNHRWISILV</sequence>
<evidence type="ECO:0000256" key="1">
    <source>
        <dbReference type="SAM" id="MobiDB-lite"/>
    </source>
</evidence>
<dbReference type="Proteomes" id="UP000076761">
    <property type="component" value="Unassembled WGS sequence"/>
</dbReference>
<protein>
    <submittedName>
        <fullName evidence="2">Uncharacterized protein</fullName>
    </submittedName>
</protein>
<dbReference type="AlphaFoldDB" id="A0A165RN31"/>
<gene>
    <name evidence="2" type="ORF">NEOLEDRAFT_1148907</name>
</gene>
<organism evidence="2 3">
    <name type="scientific">Neolentinus lepideus HHB14362 ss-1</name>
    <dbReference type="NCBI Taxonomy" id="1314782"/>
    <lineage>
        <taxon>Eukaryota</taxon>
        <taxon>Fungi</taxon>
        <taxon>Dikarya</taxon>
        <taxon>Basidiomycota</taxon>
        <taxon>Agaricomycotina</taxon>
        <taxon>Agaricomycetes</taxon>
        <taxon>Gloeophyllales</taxon>
        <taxon>Gloeophyllaceae</taxon>
        <taxon>Neolentinus</taxon>
    </lineage>
</organism>
<dbReference type="InParanoid" id="A0A165RN31"/>
<name>A0A165RN31_9AGAM</name>
<evidence type="ECO:0000313" key="3">
    <source>
        <dbReference type="Proteomes" id="UP000076761"/>
    </source>
</evidence>
<evidence type="ECO:0000313" key="2">
    <source>
        <dbReference type="EMBL" id="KZT24055.1"/>
    </source>
</evidence>
<proteinExistence type="predicted"/>
<dbReference type="EMBL" id="KV425580">
    <property type="protein sequence ID" value="KZT24055.1"/>
    <property type="molecule type" value="Genomic_DNA"/>
</dbReference>
<keyword evidence="3" id="KW-1185">Reference proteome</keyword>
<accession>A0A165RN31</accession>